<dbReference type="Proteomes" id="UP001066276">
    <property type="component" value="Chromosome 9"/>
</dbReference>
<protein>
    <submittedName>
        <fullName evidence="2">Uncharacterized protein</fullName>
    </submittedName>
</protein>
<gene>
    <name evidence="2" type="ORF">NDU88_005109</name>
</gene>
<evidence type="ECO:0000313" key="3">
    <source>
        <dbReference type="Proteomes" id="UP001066276"/>
    </source>
</evidence>
<evidence type="ECO:0000256" key="1">
    <source>
        <dbReference type="SAM" id="MobiDB-lite"/>
    </source>
</evidence>
<organism evidence="2 3">
    <name type="scientific">Pleurodeles waltl</name>
    <name type="common">Iberian ribbed newt</name>
    <dbReference type="NCBI Taxonomy" id="8319"/>
    <lineage>
        <taxon>Eukaryota</taxon>
        <taxon>Metazoa</taxon>
        <taxon>Chordata</taxon>
        <taxon>Craniata</taxon>
        <taxon>Vertebrata</taxon>
        <taxon>Euteleostomi</taxon>
        <taxon>Amphibia</taxon>
        <taxon>Batrachia</taxon>
        <taxon>Caudata</taxon>
        <taxon>Salamandroidea</taxon>
        <taxon>Salamandridae</taxon>
        <taxon>Pleurodelinae</taxon>
        <taxon>Pleurodeles</taxon>
    </lineage>
</organism>
<dbReference type="EMBL" id="JANPWB010000013">
    <property type="protein sequence ID" value="KAJ1107720.1"/>
    <property type="molecule type" value="Genomic_DNA"/>
</dbReference>
<feature type="compositionally biased region" description="Polar residues" evidence="1">
    <location>
        <begin position="59"/>
        <end position="77"/>
    </location>
</feature>
<comment type="caution">
    <text evidence="2">The sequence shown here is derived from an EMBL/GenBank/DDBJ whole genome shotgun (WGS) entry which is preliminary data.</text>
</comment>
<proteinExistence type="predicted"/>
<accession>A0AAV7N4X2</accession>
<sequence>MLRPQLGPECMQKLGLIATSLPDPLRSMRCSSKSYRGEGTNKGAEGSHQTATMELASLPHSSSQSKPEQRDQGSGSAFQDMAKRAHATSIAMS</sequence>
<dbReference type="AlphaFoldDB" id="A0AAV7N4X2"/>
<keyword evidence="3" id="KW-1185">Reference proteome</keyword>
<name>A0AAV7N4X2_PLEWA</name>
<reference evidence="2" key="1">
    <citation type="journal article" date="2022" name="bioRxiv">
        <title>Sequencing and chromosome-scale assembly of the giantPleurodeles waltlgenome.</title>
        <authorList>
            <person name="Brown T."/>
            <person name="Elewa A."/>
            <person name="Iarovenko S."/>
            <person name="Subramanian E."/>
            <person name="Araus A.J."/>
            <person name="Petzold A."/>
            <person name="Susuki M."/>
            <person name="Suzuki K.-i.T."/>
            <person name="Hayashi T."/>
            <person name="Toyoda A."/>
            <person name="Oliveira C."/>
            <person name="Osipova E."/>
            <person name="Leigh N.D."/>
            <person name="Simon A."/>
            <person name="Yun M.H."/>
        </authorList>
    </citation>
    <scope>NUCLEOTIDE SEQUENCE</scope>
    <source>
        <strain evidence="2">20211129_DDA</strain>
        <tissue evidence="2">Liver</tissue>
    </source>
</reference>
<evidence type="ECO:0000313" key="2">
    <source>
        <dbReference type="EMBL" id="KAJ1107720.1"/>
    </source>
</evidence>
<feature type="region of interest" description="Disordered" evidence="1">
    <location>
        <begin position="21"/>
        <end position="93"/>
    </location>
</feature>